<dbReference type="InterPro" id="IPR017601">
    <property type="entry name" value="DGQHR-contain_dom"/>
</dbReference>
<name>A0A917CTQ9_9GAMM</name>
<reference evidence="1" key="2">
    <citation type="submission" date="2020-09" db="EMBL/GenBank/DDBJ databases">
        <authorList>
            <person name="Sun Q."/>
            <person name="Zhou Y."/>
        </authorList>
    </citation>
    <scope>NUCLEOTIDE SEQUENCE</scope>
    <source>
        <strain evidence="1">CGMCC 1.12726</strain>
    </source>
</reference>
<sequence>MSSISVPALKVRQPIGEFFVCSFSARDLIKISWVDVRKISSEAGEIDDYLGIQRKISESRVKQIRRYVKTLDATFPTSIIVAIPGRCARWNEEKRELSIFEYKNSDDPSQNVNFDRIAKILDGQHRLRGLAQPDGDQFSFDLPDDVPFELNVVVFVEADIAQQATIFSTVNLAQTKVNKSLVYDLFSLAKSRSPQKSAHAIAVALDKESGSPFYKSLKRLGVATPGRGEFDEYLTQSTFVEALLHHITPNAVNDRDFFLRSLSGRLKYPSQEELERYVFRGLFAEEKEGEIAKILWAYFDAVRTVWPNSWSSNERGNIIRRTNGFRAFMAVFAEIYKKVLSGEKIGSFVHAREYIPILKSVNIKDGGFTADAFPPGSSGESALKRELRSAINGYIGKT</sequence>
<dbReference type="EMBL" id="BMFO01000004">
    <property type="protein sequence ID" value="GGF96835.1"/>
    <property type="molecule type" value="Genomic_DNA"/>
</dbReference>
<dbReference type="AlphaFoldDB" id="A0A917CTQ9"/>
<organism evidence="1 2">
    <name type="scientific">Arenimonas maotaiensis</name>
    <dbReference type="NCBI Taxonomy" id="1446479"/>
    <lineage>
        <taxon>Bacteria</taxon>
        <taxon>Pseudomonadati</taxon>
        <taxon>Pseudomonadota</taxon>
        <taxon>Gammaproteobacteria</taxon>
        <taxon>Lysobacterales</taxon>
        <taxon>Lysobacteraceae</taxon>
        <taxon>Arenimonas</taxon>
    </lineage>
</organism>
<comment type="caution">
    <text evidence="1">The sequence shown here is derived from an EMBL/GenBank/DDBJ whole genome shotgun (WGS) entry which is preliminary data.</text>
</comment>
<proteinExistence type="predicted"/>
<accession>A0A917CTQ9</accession>
<dbReference type="CDD" id="cd16413">
    <property type="entry name" value="DGQHR_domain"/>
    <property type="match status" value="1"/>
</dbReference>
<dbReference type="RefSeq" id="WP_188450077.1">
    <property type="nucleotide sequence ID" value="NZ_BMFO01000004.1"/>
</dbReference>
<protein>
    <recommendedName>
        <fullName evidence="3">DGQHR domain-containing protein</fullName>
    </recommendedName>
</protein>
<keyword evidence="2" id="KW-1185">Reference proteome</keyword>
<evidence type="ECO:0000313" key="2">
    <source>
        <dbReference type="Proteomes" id="UP000632858"/>
    </source>
</evidence>
<evidence type="ECO:0008006" key="3">
    <source>
        <dbReference type="Google" id="ProtNLM"/>
    </source>
</evidence>
<evidence type="ECO:0000313" key="1">
    <source>
        <dbReference type="EMBL" id="GGF96835.1"/>
    </source>
</evidence>
<dbReference type="NCBIfam" id="TIGR03187">
    <property type="entry name" value="DGQHR"/>
    <property type="match status" value="1"/>
</dbReference>
<reference evidence="1" key="1">
    <citation type="journal article" date="2014" name="Int. J. Syst. Evol. Microbiol.">
        <title>Complete genome sequence of Corynebacterium casei LMG S-19264T (=DSM 44701T), isolated from a smear-ripened cheese.</title>
        <authorList>
            <consortium name="US DOE Joint Genome Institute (JGI-PGF)"/>
            <person name="Walter F."/>
            <person name="Albersmeier A."/>
            <person name="Kalinowski J."/>
            <person name="Ruckert C."/>
        </authorList>
    </citation>
    <scope>NUCLEOTIDE SEQUENCE</scope>
    <source>
        <strain evidence="1">CGMCC 1.12726</strain>
    </source>
</reference>
<dbReference type="InterPro" id="IPR017642">
    <property type="entry name" value="DNA_S_mod_DndB"/>
</dbReference>
<dbReference type="Proteomes" id="UP000632858">
    <property type="component" value="Unassembled WGS sequence"/>
</dbReference>
<dbReference type="Pfam" id="PF14072">
    <property type="entry name" value="DndB"/>
    <property type="match status" value="1"/>
</dbReference>
<gene>
    <name evidence="1" type="ORF">GCM10010960_18110</name>
</gene>